<dbReference type="AlphaFoldDB" id="A0A1N7SVQ4"/>
<reference evidence="1" key="1">
    <citation type="submission" date="2016-12" db="EMBL/GenBank/DDBJ databases">
        <authorList>
            <person name="Moulin L."/>
        </authorList>
    </citation>
    <scope>NUCLEOTIDE SEQUENCE [LARGE SCALE GENOMIC DNA]</scope>
    <source>
        <strain evidence="1">STM 7183</strain>
    </source>
</reference>
<gene>
    <name evidence="1" type="ORF">BN2476_1240017</name>
</gene>
<evidence type="ECO:0000313" key="1">
    <source>
        <dbReference type="EMBL" id="SIT51556.1"/>
    </source>
</evidence>
<organism evidence="1 2">
    <name type="scientific">Paraburkholderia piptadeniae</name>
    <dbReference type="NCBI Taxonomy" id="1701573"/>
    <lineage>
        <taxon>Bacteria</taxon>
        <taxon>Pseudomonadati</taxon>
        <taxon>Pseudomonadota</taxon>
        <taxon>Betaproteobacteria</taxon>
        <taxon>Burkholderiales</taxon>
        <taxon>Burkholderiaceae</taxon>
        <taxon>Paraburkholderia</taxon>
    </lineage>
</organism>
<keyword evidence="2" id="KW-1185">Reference proteome</keyword>
<evidence type="ECO:0000313" key="2">
    <source>
        <dbReference type="Proteomes" id="UP000195569"/>
    </source>
</evidence>
<protein>
    <submittedName>
        <fullName evidence="1">Uncharacterized protein</fullName>
    </submittedName>
</protein>
<dbReference type="Proteomes" id="UP000195569">
    <property type="component" value="Unassembled WGS sequence"/>
</dbReference>
<name>A0A1N7SVQ4_9BURK</name>
<proteinExistence type="predicted"/>
<comment type="caution">
    <text evidence="1">The sequence shown here is derived from an EMBL/GenBank/DDBJ whole genome shotgun (WGS) entry which is preliminary data.</text>
</comment>
<accession>A0A1N7SVQ4</accession>
<sequence length="161" mass="17359">MKSLVRVLSVGHVDLHHHLGGLAAWTSTRTSCVRLPNARRRDGGNGELAIAPGASLRGAAPTAAYCMRLWYAETMPRSLSALPPSTPYQLSSLTTVLALLDQVEKLHRENAQLSALVNIPELHDFAKAVALATSCLKCCGFSRDRHLIETNADARAGARVH</sequence>
<dbReference type="EMBL" id="CYGY02000124">
    <property type="protein sequence ID" value="SIT51556.1"/>
    <property type="molecule type" value="Genomic_DNA"/>
</dbReference>